<feature type="transmembrane region" description="Helical" evidence="1">
    <location>
        <begin position="64"/>
        <end position="88"/>
    </location>
</feature>
<gene>
    <name evidence="3" type="primary">LOC102804017</name>
</gene>
<protein>
    <submittedName>
        <fullName evidence="3">Uncharacterized protein LOC102804017</fullName>
    </submittedName>
</protein>
<reference evidence="3" key="1">
    <citation type="submission" date="2025-08" db="UniProtKB">
        <authorList>
            <consortium name="RefSeq"/>
        </authorList>
    </citation>
    <scope>IDENTIFICATION</scope>
    <source>
        <tissue evidence="3">Testes</tissue>
    </source>
</reference>
<keyword evidence="1" id="KW-1133">Transmembrane helix</keyword>
<keyword evidence="1" id="KW-0472">Membrane</keyword>
<dbReference type="Proteomes" id="UP000694865">
    <property type="component" value="Unplaced"/>
</dbReference>
<feature type="transmembrane region" description="Helical" evidence="1">
    <location>
        <begin position="195"/>
        <end position="227"/>
    </location>
</feature>
<proteinExistence type="predicted"/>
<organism evidence="2 3">
    <name type="scientific">Saccoglossus kowalevskii</name>
    <name type="common">Acorn worm</name>
    <dbReference type="NCBI Taxonomy" id="10224"/>
    <lineage>
        <taxon>Eukaryota</taxon>
        <taxon>Metazoa</taxon>
        <taxon>Hemichordata</taxon>
        <taxon>Enteropneusta</taxon>
        <taxon>Harrimaniidae</taxon>
        <taxon>Saccoglossus</taxon>
    </lineage>
</organism>
<evidence type="ECO:0000313" key="3">
    <source>
        <dbReference type="RefSeq" id="XP_006820533.1"/>
    </source>
</evidence>
<dbReference type="InterPro" id="IPR040350">
    <property type="entry name" value="TMEM272"/>
</dbReference>
<evidence type="ECO:0000256" key="1">
    <source>
        <dbReference type="SAM" id="Phobius"/>
    </source>
</evidence>
<dbReference type="GeneID" id="102804017"/>
<feature type="transmembrane region" description="Helical" evidence="1">
    <location>
        <begin position="156"/>
        <end position="175"/>
    </location>
</feature>
<dbReference type="RefSeq" id="XP_006820533.1">
    <property type="nucleotide sequence ID" value="XM_006820470.1"/>
</dbReference>
<dbReference type="PANTHER" id="PTHR33444">
    <property type="entry name" value="SI:DKEY-19B23.12-RELATED"/>
    <property type="match status" value="1"/>
</dbReference>
<evidence type="ECO:0000313" key="2">
    <source>
        <dbReference type="Proteomes" id="UP000694865"/>
    </source>
</evidence>
<name>A0ABM0MKJ2_SACKO</name>
<keyword evidence="2" id="KW-1185">Reference proteome</keyword>
<dbReference type="PANTHER" id="PTHR33444:SF2">
    <property type="entry name" value="MARVEL DOMAIN-CONTAINING PROTEIN"/>
    <property type="match status" value="1"/>
</dbReference>
<accession>A0ABM0MKJ2</accession>
<sequence length="231" mass="25213">MLGNSTQDLEVGYQIESLPSYEESVRGPPPSYESLFAKVVSANRESTGKTDFALKLRKLLCKTAGFVCCCAVVTVLLSGIPISMIVLGSMYKDDCAIQPYIPIFLIVAGSFLLLFCFCVACGCCSKECRTAGDENEENQTDIDDECSQGSIATGSALCITLFLCAWFIAGNAWVYGAREPSYDHPTSDDYCNKTLYMFAYWVLIGSYVVTGLCGCFSAVCCCVVHCVKWEE</sequence>
<keyword evidence="1" id="KW-0812">Transmembrane</keyword>
<feature type="transmembrane region" description="Helical" evidence="1">
    <location>
        <begin position="100"/>
        <end position="120"/>
    </location>
</feature>